<reference evidence="2 3" key="1">
    <citation type="journal article" date="2014" name="Syst. Appl. Microbiol.">
        <title>Evidence for the existence of two new members of the family Chlamydiaceae and proposal of Chlamydia avium sp. nov. and Chlamydia gallinacea sp. nov.</title>
        <authorList>
            <person name="Sachse K."/>
            <person name="Laroucau K."/>
            <person name="Riege K."/>
            <person name="Wehner S."/>
            <person name="Dilcher M."/>
            <person name="Creasy H.H."/>
            <person name="Weidmann M."/>
            <person name="Myers G."/>
            <person name="Vorimore F."/>
            <person name="Vicari N."/>
            <person name="Magnino S."/>
            <person name="Liebler-Tenorio E."/>
            <person name="Ruettger A."/>
            <person name="Bavoil P.M."/>
            <person name="Hufert F.T."/>
            <person name="Rossello-Mora R."/>
            <person name="Marz M."/>
        </authorList>
    </citation>
    <scope>NUCLEOTIDE SEQUENCE [LARGE SCALE GENOMIC DNA]</scope>
    <source>
        <strain evidence="2 3">10DC88</strain>
    </source>
</reference>
<gene>
    <name evidence="2" type="ORF">M832_02240</name>
</gene>
<feature type="compositionally biased region" description="Low complexity" evidence="1">
    <location>
        <begin position="347"/>
        <end position="365"/>
    </location>
</feature>
<dbReference type="AlphaFoldDB" id="W8JQG7"/>
<organism evidence="2 3">
    <name type="scientific">Chlamydia avium 10DC88</name>
    <dbReference type="NCBI Taxonomy" id="1229831"/>
    <lineage>
        <taxon>Bacteria</taxon>
        <taxon>Pseudomonadati</taxon>
        <taxon>Chlamydiota</taxon>
        <taxon>Chlamydiia</taxon>
        <taxon>Chlamydiales</taxon>
        <taxon>Chlamydiaceae</taxon>
        <taxon>Chlamydia/Chlamydophila group</taxon>
        <taxon>Chlamydia</taxon>
    </lineage>
</organism>
<protein>
    <submittedName>
        <fullName evidence="2">Phage T7 tail fiber family protein</fullName>
    </submittedName>
</protein>
<dbReference type="EMBL" id="CP006571">
    <property type="protein sequence ID" value="AHK63093.1"/>
    <property type="molecule type" value="Genomic_DNA"/>
</dbReference>
<dbReference type="HOGENOM" id="CLU_035693_0_0_0"/>
<evidence type="ECO:0000256" key="1">
    <source>
        <dbReference type="SAM" id="MobiDB-lite"/>
    </source>
</evidence>
<dbReference type="KEGG" id="cav:M832_02240"/>
<dbReference type="RefSeq" id="WP_038500244.1">
    <property type="nucleotide sequence ID" value="NZ_CP006571.1"/>
</dbReference>
<feature type="region of interest" description="Disordered" evidence="1">
    <location>
        <begin position="403"/>
        <end position="439"/>
    </location>
</feature>
<feature type="region of interest" description="Disordered" evidence="1">
    <location>
        <begin position="249"/>
        <end position="297"/>
    </location>
</feature>
<evidence type="ECO:0000313" key="3">
    <source>
        <dbReference type="Proteomes" id="UP000019433"/>
    </source>
</evidence>
<evidence type="ECO:0000313" key="2">
    <source>
        <dbReference type="EMBL" id="AHK63093.1"/>
    </source>
</evidence>
<proteinExistence type="predicted"/>
<sequence length="460" mass="47687">MKNNTEYNQASQINLLTSTTQTTNSSIFTVTSSGISSSKPINMNSQNISGLATPSNDSDAVPLEYLKSNFVLKSDPDSGYLPTAGGTLTGNINMGGNKITNLGMGDSPQDSDAVNFKYLSEKVSEVTNNKDLTDAISSISSALDKMNNIEAALGIVSEDEEDDGSETTSSAQFISVSGGTMNGNLDMSNHTVTGIKTPADTETQYAVNVEYVQSKITLPQVGMIGNTVSNPISTSSSGYFNWEEITTSATETPSTTPTPAESTESAQPTSIISPKMSISSSTTTPTTTQTSSSSLITTPTSSTYLKIEDSDKTSMQILGVGIVTLCFSVTSSNDTKSNISVILNPPASTSSGGEEAEETSTNSTGDTVVYEIPSLASGQPVCCQIPVQTQNSVLKIKTSISSTRSSVPNTSGSSSSSESSSSSSVSSDVSSGDASSVTSSITSWSYQVTLLPSIFPTSSS</sequence>
<dbReference type="Proteomes" id="UP000019433">
    <property type="component" value="Chromosome"/>
</dbReference>
<dbReference type="PATRIC" id="fig|1229831.3.peg.226"/>
<name>W8JQG7_9CHLA</name>
<feature type="region of interest" description="Disordered" evidence="1">
    <location>
        <begin position="337"/>
        <end position="365"/>
    </location>
</feature>
<accession>W8JQG7</accession>
<dbReference type="STRING" id="1229831.M832_02240"/>